<accession>A0A409XTC7</accession>
<keyword evidence="2" id="KW-1185">Reference proteome</keyword>
<dbReference type="EMBL" id="NHYD01000533">
    <property type="protein sequence ID" value="PPQ93961.1"/>
    <property type="molecule type" value="Genomic_DNA"/>
</dbReference>
<name>A0A409XTC7_PSICY</name>
<evidence type="ECO:0000313" key="1">
    <source>
        <dbReference type="EMBL" id="PPQ93961.1"/>
    </source>
</evidence>
<organism evidence="1 2">
    <name type="scientific">Psilocybe cyanescens</name>
    <dbReference type="NCBI Taxonomy" id="93625"/>
    <lineage>
        <taxon>Eukaryota</taxon>
        <taxon>Fungi</taxon>
        <taxon>Dikarya</taxon>
        <taxon>Basidiomycota</taxon>
        <taxon>Agaricomycotina</taxon>
        <taxon>Agaricomycetes</taxon>
        <taxon>Agaricomycetidae</taxon>
        <taxon>Agaricales</taxon>
        <taxon>Agaricineae</taxon>
        <taxon>Strophariaceae</taxon>
        <taxon>Psilocybe</taxon>
    </lineage>
</organism>
<sequence length="180" mass="20771">MARGRKPQSILPDFMHLSDDRKKVRCNICQPLQGHSNKWIQKGSLSNHLKSDLHACSIRAQQERDSIRMAGERSLQEEWAIEQSMDFAMLSMSTKSTATTKQPVFKPSAEEQEMWDNSTFHTETFSTGIDHAAEERKRLEKEATDLDLWCSANFPPEEDPNYGELPLDELEQDRLTEFKI</sequence>
<comment type="caution">
    <text evidence="1">The sequence shown here is derived from an EMBL/GenBank/DDBJ whole genome shotgun (WGS) entry which is preliminary data.</text>
</comment>
<dbReference type="STRING" id="93625.A0A409XTC7"/>
<evidence type="ECO:0000313" key="2">
    <source>
        <dbReference type="Proteomes" id="UP000283269"/>
    </source>
</evidence>
<dbReference type="AlphaFoldDB" id="A0A409XTC7"/>
<proteinExistence type="predicted"/>
<dbReference type="OrthoDB" id="3050050at2759"/>
<dbReference type="Proteomes" id="UP000283269">
    <property type="component" value="Unassembled WGS sequence"/>
</dbReference>
<protein>
    <submittedName>
        <fullName evidence="1">Uncharacterized protein</fullName>
    </submittedName>
</protein>
<dbReference type="InParanoid" id="A0A409XTC7"/>
<gene>
    <name evidence="1" type="ORF">CVT25_014872</name>
</gene>
<reference evidence="1 2" key="1">
    <citation type="journal article" date="2018" name="Evol. Lett.">
        <title>Horizontal gene cluster transfer increased hallucinogenic mushroom diversity.</title>
        <authorList>
            <person name="Reynolds H.T."/>
            <person name="Vijayakumar V."/>
            <person name="Gluck-Thaler E."/>
            <person name="Korotkin H.B."/>
            <person name="Matheny P.B."/>
            <person name="Slot J.C."/>
        </authorList>
    </citation>
    <scope>NUCLEOTIDE SEQUENCE [LARGE SCALE GENOMIC DNA]</scope>
    <source>
        <strain evidence="1 2">2631</strain>
    </source>
</reference>